<evidence type="ECO:0000259" key="10">
    <source>
        <dbReference type="PROSITE" id="PS51779"/>
    </source>
</evidence>
<feature type="transmembrane region" description="Helical" evidence="9">
    <location>
        <begin position="12"/>
        <end position="31"/>
    </location>
</feature>
<name>A0A1I4WUZ8_9GAMM</name>
<dbReference type="Gene3D" id="3.40.50.11690">
    <property type="entry name" value="Cell division protein FtsQ/DivIB"/>
    <property type="match status" value="1"/>
</dbReference>
<keyword evidence="8 9" id="KW-0131">Cell cycle</keyword>
<accession>A0A1I4WUZ8</accession>
<dbReference type="GO" id="GO:0032153">
    <property type="term" value="C:cell division site"/>
    <property type="evidence" value="ECO:0007669"/>
    <property type="project" value="UniProtKB-UniRule"/>
</dbReference>
<proteinExistence type="inferred from homology"/>
<evidence type="ECO:0000313" key="12">
    <source>
        <dbReference type="Proteomes" id="UP000198575"/>
    </source>
</evidence>
<evidence type="ECO:0000256" key="4">
    <source>
        <dbReference type="ARBA" id="ARBA00022618"/>
    </source>
</evidence>
<comment type="function">
    <text evidence="9">Essential cell division protein. May link together the upstream cell division proteins, which are predominantly cytoplasmic, with the downstream cell division proteins, which are predominantly periplasmic. May control correct divisome assembly.</text>
</comment>
<dbReference type="InterPro" id="IPR026579">
    <property type="entry name" value="FtsQ"/>
</dbReference>
<dbReference type="STRING" id="578942.SAMN05216289_106103"/>
<dbReference type="PROSITE" id="PS51779">
    <property type="entry name" value="POTRA"/>
    <property type="match status" value="1"/>
</dbReference>
<organism evidence="11 12">
    <name type="scientific">Dokdonella immobilis</name>
    <dbReference type="NCBI Taxonomy" id="578942"/>
    <lineage>
        <taxon>Bacteria</taxon>
        <taxon>Pseudomonadati</taxon>
        <taxon>Pseudomonadota</taxon>
        <taxon>Gammaproteobacteria</taxon>
        <taxon>Lysobacterales</taxon>
        <taxon>Rhodanobacteraceae</taxon>
        <taxon>Dokdonella</taxon>
    </lineage>
</organism>
<evidence type="ECO:0000256" key="1">
    <source>
        <dbReference type="ARBA" id="ARBA00004370"/>
    </source>
</evidence>
<evidence type="ECO:0000256" key="7">
    <source>
        <dbReference type="ARBA" id="ARBA00023136"/>
    </source>
</evidence>
<comment type="subcellular location">
    <subcellularLocation>
        <location evidence="9">Cell inner membrane</location>
        <topology evidence="9">Single-pass type II membrane protein</topology>
    </subcellularLocation>
    <subcellularLocation>
        <location evidence="1">Membrane</location>
    </subcellularLocation>
    <text evidence="9">Localizes to the division septum.</text>
</comment>
<keyword evidence="3 9" id="KW-0997">Cell inner membrane</keyword>
<dbReference type="InterPro" id="IPR013685">
    <property type="entry name" value="POTRA_FtsQ_type"/>
</dbReference>
<dbReference type="Proteomes" id="UP000198575">
    <property type="component" value="Unassembled WGS sequence"/>
</dbReference>
<evidence type="ECO:0000256" key="8">
    <source>
        <dbReference type="ARBA" id="ARBA00023306"/>
    </source>
</evidence>
<keyword evidence="6 9" id="KW-1133">Transmembrane helix</keyword>
<dbReference type="Pfam" id="PF03799">
    <property type="entry name" value="FtsQ_DivIB_C"/>
    <property type="match status" value="1"/>
</dbReference>
<evidence type="ECO:0000313" key="11">
    <source>
        <dbReference type="EMBL" id="SFN17628.1"/>
    </source>
</evidence>
<keyword evidence="5 9" id="KW-0812">Transmembrane</keyword>
<comment type="similarity">
    <text evidence="9">Belongs to the FtsQ/DivIB family. FtsQ subfamily.</text>
</comment>
<protein>
    <recommendedName>
        <fullName evidence="9">Cell division protein FtsQ</fullName>
    </recommendedName>
</protein>
<gene>
    <name evidence="9" type="primary">ftsQ</name>
    <name evidence="11" type="ORF">SAMN05216289_106103</name>
</gene>
<dbReference type="RefSeq" id="WP_092406218.1">
    <property type="nucleotide sequence ID" value="NZ_FOVF01000006.1"/>
</dbReference>
<dbReference type="OrthoDB" id="9790370at2"/>
<dbReference type="GO" id="GO:0005886">
    <property type="term" value="C:plasma membrane"/>
    <property type="evidence" value="ECO:0007669"/>
    <property type="project" value="UniProtKB-SubCell"/>
</dbReference>
<comment type="subunit">
    <text evidence="9">Part of a complex composed of FtsB, FtsL and FtsQ.</text>
</comment>
<keyword evidence="7 9" id="KW-0472">Membrane</keyword>
<dbReference type="Gene3D" id="3.10.20.310">
    <property type="entry name" value="membrane protein fhac"/>
    <property type="match status" value="1"/>
</dbReference>
<keyword evidence="2 9" id="KW-1003">Cell membrane</keyword>
<evidence type="ECO:0000256" key="6">
    <source>
        <dbReference type="ARBA" id="ARBA00022989"/>
    </source>
</evidence>
<dbReference type="InterPro" id="IPR034746">
    <property type="entry name" value="POTRA"/>
</dbReference>
<dbReference type="InterPro" id="IPR045335">
    <property type="entry name" value="FtsQ_C_sf"/>
</dbReference>
<keyword evidence="12" id="KW-1185">Reference proteome</keyword>
<keyword evidence="4 9" id="KW-0132">Cell division</keyword>
<dbReference type="PANTHER" id="PTHR35851:SF1">
    <property type="entry name" value="CELL DIVISION PROTEIN FTSQ"/>
    <property type="match status" value="1"/>
</dbReference>
<evidence type="ECO:0000256" key="9">
    <source>
        <dbReference type="HAMAP-Rule" id="MF_00911"/>
    </source>
</evidence>
<feature type="domain" description="POTRA" evidence="10">
    <location>
        <begin position="36"/>
        <end position="105"/>
    </location>
</feature>
<evidence type="ECO:0000256" key="5">
    <source>
        <dbReference type="ARBA" id="ARBA00022692"/>
    </source>
</evidence>
<evidence type="ECO:0000256" key="2">
    <source>
        <dbReference type="ARBA" id="ARBA00022475"/>
    </source>
</evidence>
<dbReference type="AlphaFoldDB" id="A0A1I4WUZ8"/>
<dbReference type="GO" id="GO:0043093">
    <property type="term" value="P:FtsZ-dependent cytokinesis"/>
    <property type="evidence" value="ECO:0007669"/>
    <property type="project" value="UniProtKB-UniRule"/>
</dbReference>
<sequence length="251" mass="27857">MRGPLPLKWLAWGIALSLVALPIVGVLNGWFASQRWPVRKIELRAEYAHVSAEQIRATVETHLAKGFFAVQLADVQKAVAELPWVERVEARKQWPDTLRLTVYERQPFAHWGEKRLIDRSGEIFEVPGAETMQGLPQLSGPDERLAEVIAFHAECMREFAGSGLSVRAVDLSARGSWRLTLASGALIEIGRVDARHRLQRFLDVWPKLAAASNGPPVYVDLRYENGFAMRWALPEAPVSSPSPGPAPAGRA</sequence>
<reference evidence="11 12" key="1">
    <citation type="submission" date="2016-10" db="EMBL/GenBank/DDBJ databases">
        <authorList>
            <person name="de Groot N.N."/>
        </authorList>
    </citation>
    <scope>NUCLEOTIDE SEQUENCE [LARGE SCALE GENOMIC DNA]</scope>
    <source>
        <strain evidence="11 12">CGMCC 1.7659</strain>
    </source>
</reference>
<dbReference type="EMBL" id="FOVF01000006">
    <property type="protein sequence ID" value="SFN17628.1"/>
    <property type="molecule type" value="Genomic_DNA"/>
</dbReference>
<dbReference type="Pfam" id="PF08478">
    <property type="entry name" value="POTRA_1"/>
    <property type="match status" value="1"/>
</dbReference>
<dbReference type="GO" id="GO:0090529">
    <property type="term" value="P:cell septum assembly"/>
    <property type="evidence" value="ECO:0007669"/>
    <property type="project" value="InterPro"/>
</dbReference>
<dbReference type="PANTHER" id="PTHR35851">
    <property type="entry name" value="CELL DIVISION PROTEIN FTSQ"/>
    <property type="match status" value="1"/>
</dbReference>
<evidence type="ECO:0000256" key="3">
    <source>
        <dbReference type="ARBA" id="ARBA00022519"/>
    </source>
</evidence>
<dbReference type="HAMAP" id="MF_00911">
    <property type="entry name" value="FtsQ_subfam"/>
    <property type="match status" value="1"/>
</dbReference>
<dbReference type="InterPro" id="IPR005548">
    <property type="entry name" value="Cell_div_FtsQ/DivIB_C"/>
</dbReference>